<feature type="transmembrane region" description="Helical" evidence="6">
    <location>
        <begin position="447"/>
        <end position="466"/>
    </location>
</feature>
<feature type="repeat" description="TPR" evidence="5">
    <location>
        <begin position="541"/>
        <end position="574"/>
    </location>
</feature>
<dbReference type="EMBL" id="FNEO01000009">
    <property type="protein sequence ID" value="SDJ97368.1"/>
    <property type="molecule type" value="Genomic_DNA"/>
</dbReference>
<protein>
    <submittedName>
        <fullName evidence="8">O-antigen ligase</fullName>
    </submittedName>
</protein>
<dbReference type="Pfam" id="PF04932">
    <property type="entry name" value="Wzy_C"/>
    <property type="match status" value="1"/>
</dbReference>
<feature type="transmembrane region" description="Helical" evidence="6">
    <location>
        <begin position="387"/>
        <end position="407"/>
    </location>
</feature>
<feature type="transmembrane region" description="Helical" evidence="6">
    <location>
        <begin position="12"/>
        <end position="32"/>
    </location>
</feature>
<gene>
    <name evidence="8" type="ORF">SAMN05192550_3112</name>
</gene>
<dbReference type="InterPro" id="IPR011990">
    <property type="entry name" value="TPR-like_helical_dom_sf"/>
</dbReference>
<feature type="transmembrane region" description="Helical" evidence="6">
    <location>
        <begin position="210"/>
        <end position="233"/>
    </location>
</feature>
<keyword evidence="4 6" id="KW-0472">Membrane</keyword>
<dbReference type="PROSITE" id="PS50005">
    <property type="entry name" value="TPR"/>
    <property type="match status" value="1"/>
</dbReference>
<dbReference type="PANTHER" id="PTHR37422:SF13">
    <property type="entry name" value="LIPOPOLYSACCHARIDE BIOSYNTHESIS PROTEIN PA4999-RELATED"/>
    <property type="match status" value="1"/>
</dbReference>
<accession>A0A1G8Y3E9</accession>
<evidence type="ECO:0000256" key="6">
    <source>
        <dbReference type="SAM" id="Phobius"/>
    </source>
</evidence>
<feature type="transmembrane region" description="Helical" evidence="6">
    <location>
        <begin position="239"/>
        <end position="257"/>
    </location>
</feature>
<evidence type="ECO:0000256" key="1">
    <source>
        <dbReference type="ARBA" id="ARBA00004141"/>
    </source>
</evidence>
<evidence type="ECO:0000256" key="3">
    <source>
        <dbReference type="ARBA" id="ARBA00022989"/>
    </source>
</evidence>
<dbReference type="InterPro" id="IPR019734">
    <property type="entry name" value="TPR_rpt"/>
</dbReference>
<name>A0A1G8Y3E9_9FLAO</name>
<evidence type="ECO:0000256" key="4">
    <source>
        <dbReference type="ARBA" id="ARBA00023136"/>
    </source>
</evidence>
<keyword evidence="3 6" id="KW-1133">Transmembrane helix</keyword>
<dbReference type="RefSeq" id="WP_083189208.1">
    <property type="nucleotide sequence ID" value="NZ_LVEO01000009.1"/>
</dbReference>
<dbReference type="PANTHER" id="PTHR37422">
    <property type="entry name" value="TEICHURONIC ACID BIOSYNTHESIS PROTEIN TUAE"/>
    <property type="match status" value="1"/>
</dbReference>
<feature type="transmembrane region" description="Helical" evidence="6">
    <location>
        <begin position="171"/>
        <end position="189"/>
    </location>
</feature>
<comment type="caution">
    <text evidence="8">The sequence shown here is derived from an EMBL/GenBank/DDBJ whole genome shotgun (WGS) entry which is preliminary data.</text>
</comment>
<keyword evidence="8" id="KW-0436">Ligase</keyword>
<evidence type="ECO:0000313" key="9">
    <source>
        <dbReference type="Proteomes" id="UP000182367"/>
    </source>
</evidence>
<keyword evidence="2 6" id="KW-0812">Transmembrane</keyword>
<organism evidence="8 9">
    <name type="scientific">Flavobacterium glycines</name>
    <dbReference type="NCBI Taxonomy" id="551990"/>
    <lineage>
        <taxon>Bacteria</taxon>
        <taxon>Pseudomonadati</taxon>
        <taxon>Bacteroidota</taxon>
        <taxon>Flavobacteriia</taxon>
        <taxon>Flavobacteriales</taxon>
        <taxon>Flavobacteriaceae</taxon>
        <taxon>Flavobacterium</taxon>
    </lineage>
</organism>
<proteinExistence type="predicted"/>
<feature type="transmembrane region" description="Helical" evidence="6">
    <location>
        <begin position="363"/>
        <end position="380"/>
    </location>
</feature>
<evidence type="ECO:0000256" key="2">
    <source>
        <dbReference type="ARBA" id="ARBA00022692"/>
    </source>
</evidence>
<dbReference type="Proteomes" id="UP000182367">
    <property type="component" value="Unassembled WGS sequence"/>
</dbReference>
<feature type="transmembrane region" description="Helical" evidence="6">
    <location>
        <begin position="101"/>
        <end position="118"/>
    </location>
</feature>
<dbReference type="InterPro" id="IPR007016">
    <property type="entry name" value="O-antigen_ligase-rel_domated"/>
</dbReference>
<dbReference type="Gene3D" id="1.25.40.10">
    <property type="entry name" value="Tetratricopeptide repeat domain"/>
    <property type="match status" value="1"/>
</dbReference>
<reference evidence="8 9" key="1">
    <citation type="submission" date="2016-10" db="EMBL/GenBank/DDBJ databases">
        <authorList>
            <person name="Varghese N."/>
            <person name="Submissions S."/>
        </authorList>
    </citation>
    <scope>NUCLEOTIDE SEQUENCE [LARGE SCALE GENOMIC DNA]</scope>
    <source>
        <strain evidence="8 9">Gm-149</strain>
    </source>
</reference>
<feature type="transmembrane region" description="Helical" evidence="6">
    <location>
        <begin position="79"/>
        <end position="95"/>
    </location>
</feature>
<feature type="transmembrane region" description="Helical" evidence="6">
    <location>
        <begin position="47"/>
        <end position="67"/>
    </location>
</feature>
<evidence type="ECO:0000259" key="7">
    <source>
        <dbReference type="Pfam" id="PF04932"/>
    </source>
</evidence>
<sequence length="633" mass="71445">MIINIKQFSSYLNGCNISVLLICLMIIILPSVNDTQFVNSTITSKLIYFLYGSIVLLVLYSLTIVFSKNKSFSFSKIDLALFVLVLYITWNRYFIQSYYGFSIRYIELLGLSFLYLVLRSIGPKNYPWLLIAIVLSGIIQAVYGNLQLLGYYPSNHSGFKMTGSFFNPGPYAGFLVSVLTVAFGMYLFKGNITSQVQSQKTNNSPFLKEVIKYIFEYIPLLGVISIAIILPALQSRASWIAAVVSSLVLLELRYSVLKNVFKKANTLKKSIVAILFLGILSAGLFGVYIFKKGSSDGRAFIWKVTAEMIADAPVFGVGFDRFNAHYMNYQAQYFQKNGETSEAVVADNTYYAFNEWLQFVSENGMLGLILLLAVVLILFRTKVNEKYLLEAFISKTGLLTIGVFAFFSYPMQILPIKLILVFLLALLSNNAANTYQFNIELNKRNQWLYKIIVILVAWINISQIYASTNDLYQGFIIWNTALISHQWEDYKGAALEFGKAYPIFKKDGDFLMNYGKTLSLVGKPHKAIVVLEQAKQYQNNTIITTALGDSYKVTKQYDKAEEAYQQAVNMTPGKFYANYLLAKLYDGSGQKVKAVAMAKKILNKEIKIPSIAIKEIQGEMNSILKKYKNPPGI</sequence>
<dbReference type="SUPFAM" id="SSF48452">
    <property type="entry name" value="TPR-like"/>
    <property type="match status" value="1"/>
</dbReference>
<dbReference type="GO" id="GO:0016874">
    <property type="term" value="F:ligase activity"/>
    <property type="evidence" value="ECO:0007669"/>
    <property type="project" value="UniProtKB-KW"/>
</dbReference>
<dbReference type="Pfam" id="PF13181">
    <property type="entry name" value="TPR_8"/>
    <property type="match status" value="1"/>
</dbReference>
<comment type="subcellular location">
    <subcellularLocation>
        <location evidence="1">Membrane</location>
        <topology evidence="1">Multi-pass membrane protein</topology>
    </subcellularLocation>
</comment>
<feature type="transmembrane region" description="Helical" evidence="6">
    <location>
        <begin position="269"/>
        <end position="290"/>
    </location>
</feature>
<feature type="domain" description="O-antigen ligase-related" evidence="7">
    <location>
        <begin position="222"/>
        <end position="372"/>
    </location>
</feature>
<evidence type="ECO:0000313" key="8">
    <source>
        <dbReference type="EMBL" id="SDJ97368.1"/>
    </source>
</evidence>
<feature type="transmembrane region" description="Helical" evidence="6">
    <location>
        <begin position="413"/>
        <end position="435"/>
    </location>
</feature>
<feature type="transmembrane region" description="Helical" evidence="6">
    <location>
        <begin position="130"/>
        <end position="151"/>
    </location>
</feature>
<keyword evidence="9" id="KW-1185">Reference proteome</keyword>
<keyword evidence="5" id="KW-0802">TPR repeat</keyword>
<evidence type="ECO:0000256" key="5">
    <source>
        <dbReference type="PROSITE-ProRule" id="PRU00339"/>
    </source>
</evidence>
<dbReference type="InterPro" id="IPR051533">
    <property type="entry name" value="WaaL-like"/>
</dbReference>